<protein>
    <submittedName>
        <fullName evidence="1">Uncharacterized protein</fullName>
    </submittedName>
</protein>
<reference evidence="1" key="1">
    <citation type="submission" date="2017-12" db="EMBL/GenBank/DDBJ databases">
        <title>FDA dAtabase for Regulatory Grade micrObial Sequences (FDA-ARGOS): Supporting development and validation of Infectious Disease Dx tests.</title>
        <authorList>
            <person name="Kerrigan L."/>
            <person name="Tallon L.J."/>
            <person name="Sadzewicz L."/>
            <person name="Sengamalay N."/>
            <person name="Ott S."/>
            <person name="Godinez A."/>
            <person name="Nagaraj S."/>
            <person name="Vavikolanu K."/>
            <person name="Vyas G."/>
            <person name="Nadendla S."/>
            <person name="Aluvathingal J."/>
            <person name="Sichtig H."/>
        </authorList>
    </citation>
    <scope>NUCLEOTIDE SEQUENCE [LARGE SCALE GENOMIC DNA]</scope>
    <source>
        <strain evidence="1">FDAARGOS_200</strain>
    </source>
</reference>
<name>A0AAX0WQ75_9GAMM</name>
<accession>A0AAX0WQ75</accession>
<dbReference type="AlphaFoldDB" id="A0AAX0WQ75"/>
<sequence>MDLTAVGENVMHRTFGISDFYGKPKEPRSKEIKKSFQNKVSLFKNPEDADAHIKKHSKKTEFDELESKPHQAIVTLKNPNTLFRILKTTGKEKDLVLTVRDNEITEKITFK</sequence>
<gene>
    <name evidence="1" type="ORF">A6J39_003965</name>
</gene>
<dbReference type="EMBL" id="NBTX02000004">
    <property type="protein sequence ID" value="PNL60429.1"/>
    <property type="molecule type" value="Genomic_DNA"/>
</dbReference>
<evidence type="ECO:0000313" key="2">
    <source>
        <dbReference type="Proteomes" id="UP000192511"/>
    </source>
</evidence>
<evidence type="ECO:0000313" key="1">
    <source>
        <dbReference type="EMBL" id="PNL60429.1"/>
    </source>
</evidence>
<proteinExistence type="predicted"/>
<dbReference type="Proteomes" id="UP000192511">
    <property type="component" value="Unassembled WGS sequence"/>
</dbReference>
<comment type="caution">
    <text evidence="1">The sequence shown here is derived from an EMBL/GenBank/DDBJ whole genome shotgun (WGS) entry which is preliminary data.</text>
</comment>
<keyword evidence="2" id="KW-1185">Reference proteome</keyword>
<organism evidence="1 2">
    <name type="scientific">Legionella anisa</name>
    <dbReference type="NCBI Taxonomy" id="28082"/>
    <lineage>
        <taxon>Bacteria</taxon>
        <taxon>Pseudomonadati</taxon>
        <taxon>Pseudomonadota</taxon>
        <taxon>Gammaproteobacteria</taxon>
        <taxon>Legionellales</taxon>
        <taxon>Legionellaceae</taxon>
        <taxon>Legionella</taxon>
    </lineage>
</organism>
<dbReference type="RefSeq" id="WP_058388598.1">
    <property type="nucleotide sequence ID" value="NZ_CBCRWC010000054.1"/>
</dbReference>